<keyword evidence="1" id="KW-0472">Membrane</keyword>
<evidence type="ECO:0000313" key="2">
    <source>
        <dbReference type="EMBL" id="KAH3670507.1"/>
    </source>
</evidence>
<proteinExistence type="predicted"/>
<evidence type="ECO:0000256" key="1">
    <source>
        <dbReference type="SAM" id="Phobius"/>
    </source>
</evidence>
<reference evidence="2" key="2">
    <citation type="submission" date="2021-01" db="EMBL/GenBank/DDBJ databases">
        <authorList>
            <person name="Schikora-Tamarit M.A."/>
        </authorList>
    </citation>
    <scope>NUCLEOTIDE SEQUENCE</scope>
    <source>
        <strain evidence="2">CBS6075</strain>
    </source>
</reference>
<feature type="transmembrane region" description="Helical" evidence="1">
    <location>
        <begin position="161"/>
        <end position="181"/>
    </location>
</feature>
<dbReference type="GeneID" id="70232990"/>
<organism evidence="2 3">
    <name type="scientific">Ogataea philodendri</name>
    <dbReference type="NCBI Taxonomy" id="1378263"/>
    <lineage>
        <taxon>Eukaryota</taxon>
        <taxon>Fungi</taxon>
        <taxon>Dikarya</taxon>
        <taxon>Ascomycota</taxon>
        <taxon>Saccharomycotina</taxon>
        <taxon>Pichiomycetes</taxon>
        <taxon>Pichiales</taxon>
        <taxon>Pichiaceae</taxon>
        <taxon>Ogataea</taxon>
    </lineage>
</organism>
<keyword evidence="1" id="KW-0812">Transmembrane</keyword>
<sequence length="347" mass="39557">MLALANNTVWCDSLWDIDDFSVCGRQLFLELWLVLPLGISILLVASNFLFVRTGTDNYDASSKLDAEQQPLLGSHLRKYSSVKEDTDISPLKRHFDISLIQPVEQDGTIKFVFRGFGEKLSVALEFLLLLVQTGFTIVALPEVEPYTDSPYWFAKYVSPTLWVYLTLITVIRLYNVSQGLAPERIDLWTQSSILYNAQWFCSAMFFRSALLDHAPSALAANYFYTQFGINTALVFINGFQKFSDKPAPVYEKDGIPPSPETTSTLFNIVTYSWIDKMVFKAYAKPITLNEIWGLRLDDTSHVVLSKFHQLNSKTRFTIRLLLQFKEPLFLQSVYACEHHPQAWLGSG</sequence>
<dbReference type="Proteomes" id="UP000769157">
    <property type="component" value="Unassembled WGS sequence"/>
</dbReference>
<dbReference type="RefSeq" id="XP_046063932.1">
    <property type="nucleotide sequence ID" value="XM_046201739.1"/>
</dbReference>
<keyword evidence="1" id="KW-1133">Transmembrane helix</keyword>
<feature type="transmembrane region" description="Helical" evidence="1">
    <location>
        <begin position="120"/>
        <end position="141"/>
    </location>
</feature>
<dbReference type="OrthoDB" id="10631630at2759"/>
<gene>
    <name evidence="2" type="ORF">OGAPHI_001022</name>
</gene>
<evidence type="ECO:0000313" key="3">
    <source>
        <dbReference type="Proteomes" id="UP000769157"/>
    </source>
</evidence>
<dbReference type="AlphaFoldDB" id="A0A9P8PER1"/>
<dbReference type="EMBL" id="JAEUBE010000087">
    <property type="protein sequence ID" value="KAH3670507.1"/>
    <property type="molecule type" value="Genomic_DNA"/>
</dbReference>
<feature type="transmembrane region" description="Helical" evidence="1">
    <location>
        <begin position="31"/>
        <end position="51"/>
    </location>
</feature>
<accession>A0A9P8PER1</accession>
<keyword evidence="3" id="KW-1185">Reference proteome</keyword>
<comment type="caution">
    <text evidence="2">The sequence shown here is derived from an EMBL/GenBank/DDBJ whole genome shotgun (WGS) entry which is preliminary data.</text>
</comment>
<reference evidence="2" key="1">
    <citation type="journal article" date="2021" name="Open Biol.">
        <title>Shared evolutionary footprints suggest mitochondrial oxidative damage underlies multiple complex I losses in fungi.</title>
        <authorList>
            <person name="Schikora-Tamarit M.A."/>
            <person name="Marcet-Houben M."/>
            <person name="Nosek J."/>
            <person name="Gabaldon T."/>
        </authorList>
    </citation>
    <scope>NUCLEOTIDE SEQUENCE</scope>
    <source>
        <strain evidence="2">CBS6075</strain>
    </source>
</reference>
<protein>
    <submittedName>
        <fullName evidence="2">Uncharacterized protein</fullName>
    </submittedName>
</protein>
<name>A0A9P8PER1_9ASCO</name>